<reference evidence="1" key="1">
    <citation type="submission" date="2020-11" db="EMBL/GenBank/DDBJ databases">
        <authorList>
            <person name="Davenport K.M."/>
            <person name="Bickhart D.M."/>
            <person name="Smith T.P.L."/>
            <person name="Murdoch B.M."/>
            <person name="Rosen B.D."/>
        </authorList>
    </citation>
    <scope>NUCLEOTIDE SEQUENCE [LARGE SCALE GENOMIC DNA]</scope>
    <source>
        <strain evidence="1">OAR_USU_Benz2616</strain>
    </source>
</reference>
<protein>
    <submittedName>
        <fullName evidence="1">Cathepsin V</fullName>
    </submittedName>
</protein>
<name>A0AC11AR47_SHEEP</name>
<reference evidence="1" key="3">
    <citation type="submission" date="2025-09" db="UniProtKB">
        <authorList>
            <consortium name="Ensembl"/>
        </authorList>
    </citation>
    <scope>IDENTIFICATION</scope>
</reference>
<organism evidence="1">
    <name type="scientific">Ovis aries</name>
    <name type="common">Sheep</name>
    <dbReference type="NCBI Taxonomy" id="9940"/>
    <lineage>
        <taxon>Eukaryota</taxon>
        <taxon>Metazoa</taxon>
        <taxon>Chordata</taxon>
        <taxon>Craniata</taxon>
        <taxon>Vertebrata</taxon>
        <taxon>Euteleostomi</taxon>
        <taxon>Mammalia</taxon>
        <taxon>Eutheria</taxon>
        <taxon>Laurasiatheria</taxon>
        <taxon>Artiodactyla</taxon>
        <taxon>Ruminantia</taxon>
        <taxon>Pecora</taxon>
        <taxon>Bovidae</taxon>
        <taxon>Caprinae</taxon>
        <taxon>Ovis</taxon>
    </lineage>
</organism>
<dbReference type="Ensembl" id="ENSOART00020004078.2">
    <property type="protein sequence ID" value="ENSOARP00020003350.2"/>
    <property type="gene ID" value="ENSOARG00020001702.2"/>
</dbReference>
<proteinExistence type="predicted"/>
<sequence>MNPSFFLTVLCLGVASAAPKLDPNLDAHWHQWKATHRRLYGMNEEGWRRAVWEKNKKIIDLHNQEYSQGKHGFSMAMNAFGDMTNEEFRQVMNGFQNQKRKKGKLFREPLLIDVPKSVDWTKKGYVTPVKNQGQCGSCWAFSATGALEGQMFRKTGKLVSLSEQNLVDCSRPQGNQGCNGGLMDNAFQYIKENGGLDSEESYPYLATDTSSCNYKPECSAANDTGFVDIPQREKALMKAVATVGPISVAIDAGHASFQFYKSGIYYDPDCSSKDLDHGVLVVGYGFEGTDSNNNKFWIVKNRNTSSPVVLDKEFFTCRVESCLPFSLR</sequence>
<evidence type="ECO:0000313" key="1">
    <source>
        <dbReference type="Ensembl" id="ENSOARP00020003350.2"/>
    </source>
</evidence>
<reference evidence="1" key="2">
    <citation type="submission" date="2025-08" db="UniProtKB">
        <authorList>
            <consortium name="Ensembl"/>
        </authorList>
    </citation>
    <scope>IDENTIFICATION</scope>
</reference>
<accession>A0AC11AR47</accession>
<gene>
    <name evidence="1" type="primary">LOC780510</name>
</gene>